<keyword evidence="5" id="KW-0233">DNA recombination</keyword>
<evidence type="ECO:0000256" key="4">
    <source>
        <dbReference type="ARBA" id="ARBA00023125"/>
    </source>
</evidence>
<dbReference type="GO" id="GO:0015074">
    <property type="term" value="P:DNA integration"/>
    <property type="evidence" value="ECO:0007669"/>
    <property type="project" value="UniProtKB-KW"/>
</dbReference>
<dbReference type="InterPro" id="IPR011010">
    <property type="entry name" value="DNA_brk_join_enz"/>
</dbReference>
<dbReference type="GO" id="GO:0003677">
    <property type="term" value="F:DNA binding"/>
    <property type="evidence" value="ECO:0007669"/>
    <property type="project" value="UniProtKB-UniRule"/>
</dbReference>
<protein>
    <submittedName>
        <fullName evidence="9">Site-specific recombinase XerD</fullName>
    </submittedName>
</protein>
<evidence type="ECO:0000313" key="9">
    <source>
        <dbReference type="EMBL" id="SPF49193.1"/>
    </source>
</evidence>
<evidence type="ECO:0000313" key="10">
    <source>
        <dbReference type="Proteomes" id="UP000238916"/>
    </source>
</evidence>
<dbReference type="InterPro" id="IPR010998">
    <property type="entry name" value="Integrase_recombinase_N"/>
</dbReference>
<accession>A0A2U3LBA6</accession>
<dbReference type="Proteomes" id="UP000238916">
    <property type="component" value="Unassembled WGS sequence"/>
</dbReference>
<dbReference type="Pfam" id="PF00589">
    <property type="entry name" value="Phage_integrase"/>
    <property type="match status" value="1"/>
</dbReference>
<evidence type="ECO:0000256" key="3">
    <source>
        <dbReference type="ARBA" id="ARBA00022908"/>
    </source>
</evidence>
<dbReference type="CDD" id="cd00397">
    <property type="entry name" value="DNA_BRE_C"/>
    <property type="match status" value="1"/>
</dbReference>
<evidence type="ECO:0000256" key="1">
    <source>
        <dbReference type="ARBA" id="ARBA00003283"/>
    </source>
</evidence>
<dbReference type="Gene3D" id="1.10.443.10">
    <property type="entry name" value="Intergrase catalytic core"/>
    <property type="match status" value="1"/>
</dbReference>
<evidence type="ECO:0000259" key="8">
    <source>
        <dbReference type="PROSITE" id="PS51900"/>
    </source>
</evidence>
<sequence length="313" mass="36996">MKRIQMKNSNERTIAVAFEEFIKDCKVRNLSPRTIKYYYDYMAQFTKFLNTRQIVNTKEIKYQVVDDFILALKDSNSYKDITINTSLRAVRAIVYFFQMRGYTEEFKIRLLKTDKEMKEPYTQKELRLLLNKTKTNEFSEYRNWVIVNFLLATGVRIGELVSLQVKDIDFDEAIVKVKRGKSRRERHIPLAKTLMKILTQYLSIRQPSNECDELFCNAFGKRLHEDGCQHAIASYNIKRGVTKTSVHLFRHTFAKMFILNGGDVFRLQKILGHKSLDIVKEYVSMFSNDLQQDFDLFNPLEQLTESKTEIRIK</sequence>
<dbReference type="InterPro" id="IPR002104">
    <property type="entry name" value="Integrase_catalytic"/>
</dbReference>
<dbReference type="InterPro" id="IPR004107">
    <property type="entry name" value="Integrase_SAM-like_N"/>
</dbReference>
<dbReference type="InterPro" id="IPR013762">
    <property type="entry name" value="Integrase-like_cat_sf"/>
</dbReference>
<comment type="similarity">
    <text evidence="2">Belongs to the 'phage' integrase family.</text>
</comment>
<dbReference type="EMBL" id="OMOF01000377">
    <property type="protein sequence ID" value="SPF49193.1"/>
    <property type="molecule type" value="Genomic_DNA"/>
</dbReference>
<dbReference type="InterPro" id="IPR050090">
    <property type="entry name" value="Tyrosine_recombinase_XerCD"/>
</dbReference>
<evidence type="ECO:0000259" key="7">
    <source>
        <dbReference type="PROSITE" id="PS51898"/>
    </source>
</evidence>
<dbReference type="SUPFAM" id="SSF56349">
    <property type="entry name" value="DNA breaking-rejoining enzymes"/>
    <property type="match status" value="1"/>
</dbReference>
<evidence type="ECO:0000256" key="2">
    <source>
        <dbReference type="ARBA" id="ARBA00008857"/>
    </source>
</evidence>
<gene>
    <name evidence="9" type="ORF">SBF1_4380004</name>
</gene>
<reference evidence="10" key="1">
    <citation type="submission" date="2018-02" db="EMBL/GenBank/DDBJ databases">
        <authorList>
            <person name="Hausmann B."/>
        </authorList>
    </citation>
    <scope>NUCLEOTIDE SEQUENCE [LARGE SCALE GENOMIC DNA]</scope>
    <source>
        <strain evidence="10">Peat soil MAG SbF1</strain>
    </source>
</reference>
<dbReference type="Pfam" id="PF13495">
    <property type="entry name" value="Phage_int_SAM_4"/>
    <property type="match status" value="1"/>
</dbReference>
<feature type="domain" description="Tyr recombinase" evidence="7">
    <location>
        <begin position="116"/>
        <end position="295"/>
    </location>
</feature>
<dbReference type="AlphaFoldDB" id="A0A2U3LBA6"/>
<dbReference type="PROSITE" id="PS51900">
    <property type="entry name" value="CB"/>
    <property type="match status" value="1"/>
</dbReference>
<dbReference type="PANTHER" id="PTHR30349:SF41">
    <property type="entry name" value="INTEGRASE_RECOMBINASE PROTEIN MJ0367-RELATED"/>
    <property type="match status" value="1"/>
</dbReference>
<evidence type="ECO:0000256" key="6">
    <source>
        <dbReference type="PROSITE-ProRule" id="PRU01248"/>
    </source>
</evidence>
<dbReference type="PROSITE" id="PS51898">
    <property type="entry name" value="TYR_RECOMBINASE"/>
    <property type="match status" value="1"/>
</dbReference>
<comment type="function">
    <text evidence="1">Site-specific tyrosine recombinase, which acts by catalyzing the cutting and rejoining of the recombining DNA molecules.</text>
</comment>
<keyword evidence="4 6" id="KW-0238">DNA-binding</keyword>
<organism evidence="9 10">
    <name type="scientific">Candidatus Desulfosporosinus infrequens</name>
    <dbReference type="NCBI Taxonomy" id="2043169"/>
    <lineage>
        <taxon>Bacteria</taxon>
        <taxon>Bacillati</taxon>
        <taxon>Bacillota</taxon>
        <taxon>Clostridia</taxon>
        <taxon>Eubacteriales</taxon>
        <taxon>Desulfitobacteriaceae</taxon>
        <taxon>Desulfosporosinus</taxon>
    </lineage>
</organism>
<dbReference type="InterPro" id="IPR044068">
    <property type="entry name" value="CB"/>
</dbReference>
<feature type="domain" description="Core-binding (CB)" evidence="8">
    <location>
        <begin position="12"/>
        <end position="98"/>
    </location>
</feature>
<dbReference type="GO" id="GO:0006310">
    <property type="term" value="P:DNA recombination"/>
    <property type="evidence" value="ECO:0007669"/>
    <property type="project" value="UniProtKB-KW"/>
</dbReference>
<dbReference type="Gene3D" id="1.10.150.130">
    <property type="match status" value="1"/>
</dbReference>
<proteinExistence type="inferred from homology"/>
<evidence type="ECO:0000256" key="5">
    <source>
        <dbReference type="ARBA" id="ARBA00023172"/>
    </source>
</evidence>
<keyword evidence="3" id="KW-0229">DNA integration</keyword>
<name>A0A2U3LBA6_9FIRM</name>
<dbReference type="PANTHER" id="PTHR30349">
    <property type="entry name" value="PHAGE INTEGRASE-RELATED"/>
    <property type="match status" value="1"/>
</dbReference>